<feature type="region of interest" description="Disordered" evidence="1">
    <location>
        <begin position="1"/>
        <end position="29"/>
    </location>
</feature>
<dbReference type="EMBL" id="MHQC01000059">
    <property type="protein sequence ID" value="OGZ93402.1"/>
    <property type="molecule type" value="Genomic_DNA"/>
</dbReference>
<comment type="caution">
    <text evidence="2">The sequence shown here is derived from an EMBL/GenBank/DDBJ whole genome shotgun (WGS) entry which is preliminary data.</text>
</comment>
<evidence type="ECO:0000313" key="2">
    <source>
        <dbReference type="EMBL" id="OGZ93402.1"/>
    </source>
</evidence>
<reference evidence="2 3" key="1">
    <citation type="journal article" date="2016" name="Nat. Commun.">
        <title>Thousands of microbial genomes shed light on interconnected biogeochemical processes in an aquifer system.</title>
        <authorList>
            <person name="Anantharaman K."/>
            <person name="Brown C.T."/>
            <person name="Hug L.A."/>
            <person name="Sharon I."/>
            <person name="Castelle C.J."/>
            <person name="Probst A.J."/>
            <person name="Thomas B.C."/>
            <person name="Singh A."/>
            <person name="Wilkins M.J."/>
            <person name="Karaoz U."/>
            <person name="Brodie E.L."/>
            <person name="Williams K.H."/>
            <person name="Hubbard S.S."/>
            <person name="Banfield J.F."/>
        </authorList>
    </citation>
    <scope>NUCLEOTIDE SEQUENCE [LARGE SCALE GENOMIC DNA]</scope>
</reference>
<dbReference type="AlphaFoldDB" id="A0A1G2K1X2"/>
<protein>
    <submittedName>
        <fullName evidence="2">Uncharacterized protein</fullName>
    </submittedName>
</protein>
<dbReference type="Proteomes" id="UP000177152">
    <property type="component" value="Unassembled WGS sequence"/>
</dbReference>
<accession>A0A1G2K1X2</accession>
<sequence length="167" mass="18624">MECSSAILPDRKSRRHGGNLPKGKEKNMGDNTYLRNLALTTMSKLGIKAVGLSDGETSHDLYVRNEFAMKYLLRKMRPETLGRIIASAKPVKPGSRKMSIKDVNPWPSLDRGGMEILYDFACATIVAEMMDIIMARRSKDRIGDDVQSDDLINHMSTGNSSEHDIPL</sequence>
<organism evidence="2 3">
    <name type="scientific">Candidatus Sungbacteria bacterium RIFCSPHIGHO2_01_FULL_47_32</name>
    <dbReference type="NCBI Taxonomy" id="1802264"/>
    <lineage>
        <taxon>Bacteria</taxon>
        <taxon>Candidatus Sungiibacteriota</taxon>
    </lineage>
</organism>
<name>A0A1G2K1X2_9BACT</name>
<gene>
    <name evidence="2" type="ORF">A2633_01615</name>
</gene>
<evidence type="ECO:0000256" key="1">
    <source>
        <dbReference type="SAM" id="MobiDB-lite"/>
    </source>
</evidence>
<proteinExistence type="predicted"/>
<evidence type="ECO:0000313" key="3">
    <source>
        <dbReference type="Proteomes" id="UP000177152"/>
    </source>
</evidence>